<feature type="compositionally biased region" description="Basic and acidic residues" evidence="17">
    <location>
        <begin position="711"/>
        <end position="720"/>
    </location>
</feature>
<dbReference type="eggNOG" id="COG1530">
    <property type="taxonomic scope" value="Bacteria"/>
</dbReference>
<feature type="compositionally biased region" description="Basic residues" evidence="17">
    <location>
        <begin position="888"/>
        <end position="900"/>
    </location>
</feature>
<keyword evidence="9" id="KW-0479">Metal-binding</keyword>
<dbReference type="CDD" id="cd04453">
    <property type="entry name" value="S1_RNase_E"/>
    <property type="match status" value="1"/>
</dbReference>
<dbReference type="NCBIfam" id="TIGR00757">
    <property type="entry name" value="RNaseEG"/>
    <property type="match status" value="1"/>
</dbReference>
<protein>
    <recommendedName>
        <fullName evidence="16">Ribonuclease E</fullName>
        <ecNumber evidence="15">3.1.26.12</ecNumber>
    </recommendedName>
</protein>
<keyword evidence="7" id="KW-0507">mRNA processing</keyword>
<dbReference type="AlphaFoldDB" id="S2YZY7"/>
<evidence type="ECO:0000259" key="18">
    <source>
        <dbReference type="PROSITE" id="PS50126"/>
    </source>
</evidence>
<name>S2YZY7_9CORY</name>
<evidence type="ECO:0000256" key="13">
    <source>
        <dbReference type="ARBA" id="ARBA00022884"/>
    </source>
</evidence>
<keyword evidence="20" id="KW-1185">Reference proteome</keyword>
<feature type="compositionally biased region" description="Basic residues" evidence="17">
    <location>
        <begin position="775"/>
        <end position="784"/>
    </location>
</feature>
<dbReference type="Pfam" id="PF10150">
    <property type="entry name" value="RNase_E_G"/>
    <property type="match status" value="1"/>
</dbReference>
<dbReference type="InterPro" id="IPR019307">
    <property type="entry name" value="RNA-bd_AU-1/RNase_E/G"/>
</dbReference>
<dbReference type="Gene3D" id="1.10.10.2480">
    <property type="match status" value="1"/>
</dbReference>
<dbReference type="FunFam" id="2.40.50.140:FF:000066">
    <property type="entry name" value="Ribonuclease E"/>
    <property type="match status" value="1"/>
</dbReference>
<dbReference type="GO" id="GO:0005737">
    <property type="term" value="C:cytoplasm"/>
    <property type="evidence" value="ECO:0007669"/>
    <property type="project" value="UniProtKB-SubCell"/>
</dbReference>
<feature type="region of interest" description="Disordered" evidence="17">
    <location>
        <begin position="711"/>
        <end position="946"/>
    </location>
</feature>
<comment type="similarity">
    <text evidence="4">Belongs to the RNase E/G family.</text>
</comment>
<comment type="cofactor">
    <cofactor evidence="2">
        <name>Zn(2+)</name>
        <dbReference type="ChEBI" id="CHEBI:29105"/>
    </cofactor>
</comment>
<comment type="caution">
    <text evidence="19">The sequence shown here is derived from an EMBL/GenBank/DDBJ whole genome shotgun (WGS) entry which is preliminary data.</text>
</comment>
<evidence type="ECO:0000256" key="12">
    <source>
        <dbReference type="ARBA" id="ARBA00022842"/>
    </source>
</evidence>
<evidence type="ECO:0000256" key="15">
    <source>
        <dbReference type="ARBA" id="ARBA00066879"/>
    </source>
</evidence>
<feature type="compositionally biased region" description="Acidic residues" evidence="17">
    <location>
        <begin position="189"/>
        <end position="205"/>
    </location>
</feature>
<evidence type="ECO:0000256" key="9">
    <source>
        <dbReference type="ARBA" id="ARBA00022723"/>
    </source>
</evidence>
<sequence length="946" mass="107068">MARTTGELTPVNPDDLGEKVRVYDLARMLNTDSKTVLAGLDEIGVTGKKAQSSILKAEAEQLLSHLFPQEKSAKLKKSTKKSAKKTAKQTKKAAKKATKLEKAKKKGASDEEKLRYRVTKNVENEIHQIEDKVEKQLEERLESTSEPEATDEPVEEVVITPAPEQPEENPALTPTFVAPTFIAPQPIIEEPDAEDDGADEPEEEEAPRPEQSTRKRRRGRRGTGRGRKEEPVREEPVEQITEPKAIKGSTRLEAQRRRRHERRAEDRNNRHIVTEAEFLARRESVERTMVVRERERTDHGGLITQIGVLEDDMLVEHFVTSNTAASQVGNIYLGRVQNVLDSMEAAFIDIGTGRNGVLYSADIDWRQMGLGGRKRRIDQALKSGDQVLVQVSKDIVGHKGARLTMQISLAGRYLVYVPRGHNAGISRKLPEPERKRLKSILNDVIPNEGGAIVRTAAEGVSEKEIAADVERLHTLWEDIARRTEEEKASKGAKPVTMYEEPDVLIRVVRDLFNEDFSTLVVEGDRAYSTVSDYVDKVAPDLADRVVKYNAEDNDGEDVFAHYRIDEQLQKALGRKVWLPSGGTLIIDRTEAMTVIDVNTGKFTGSGGNLEETVTKNNLEAAEEIVRQMRLRDLGGMIVVDFIDMVLPENRDLVLRRLKEALGRDRTRHQVSEVTSLGLVQMTRKKLGTGLLETFATTCEACEGRGIILHEDPVEQPEKRPVYGRNKKRRSKPEHDPRQHPAALAMHHDEEADQTEDSHEVEEQYDDHEVHEDRSHGRRRRRSSKRNGDDKPLRKDRAQENVDKPAEEPEEGRKPAEDTLTYEEAKKRFDESPRRRRRTRGNSVSDHEPKPEDFDKPARDAHDARDVNDAPEPEQPTQQPEPKEAPKKSIGRRRRAVRRATTKTAAEPKKRTRKPAAQSPEAKAEEAKPAPQKKSRRRRVARRQAKS</sequence>
<feature type="compositionally biased region" description="Basic and acidic residues" evidence="17">
    <location>
        <begin position="785"/>
        <end position="832"/>
    </location>
</feature>
<dbReference type="HOGENOM" id="CLU_003468_2_1_11"/>
<feature type="compositionally biased region" description="Basic residues" evidence="17">
    <location>
        <begin position="214"/>
        <end position="225"/>
    </location>
</feature>
<keyword evidence="12" id="KW-0460">Magnesium</keyword>
<evidence type="ECO:0000313" key="19">
    <source>
        <dbReference type="EMBL" id="EPD69811.1"/>
    </source>
</evidence>
<dbReference type="PATRIC" id="fig|1125779.3.peg.1124"/>
<dbReference type="InterPro" id="IPR003029">
    <property type="entry name" value="S1_domain"/>
</dbReference>
<evidence type="ECO:0000256" key="1">
    <source>
        <dbReference type="ARBA" id="ARBA00001946"/>
    </source>
</evidence>
<proteinExistence type="inferred from homology"/>
<feature type="region of interest" description="Disordered" evidence="17">
    <location>
        <begin position="70"/>
        <end position="268"/>
    </location>
</feature>
<dbReference type="GO" id="GO:0006397">
    <property type="term" value="P:mRNA processing"/>
    <property type="evidence" value="ECO:0007669"/>
    <property type="project" value="UniProtKB-KW"/>
</dbReference>
<dbReference type="GO" id="GO:0008033">
    <property type="term" value="P:tRNA processing"/>
    <property type="evidence" value="ECO:0007669"/>
    <property type="project" value="UniProtKB-KW"/>
</dbReference>
<dbReference type="SUPFAM" id="SSF50249">
    <property type="entry name" value="Nucleic acid-binding proteins"/>
    <property type="match status" value="1"/>
</dbReference>
<evidence type="ECO:0000256" key="4">
    <source>
        <dbReference type="ARBA" id="ARBA00005522"/>
    </source>
</evidence>
<dbReference type="EC" id="3.1.26.12" evidence="15"/>
<dbReference type="EMBL" id="ATBY01000012">
    <property type="protein sequence ID" value="EPD69811.1"/>
    <property type="molecule type" value="Genomic_DNA"/>
</dbReference>
<keyword evidence="8" id="KW-0819">tRNA processing</keyword>
<keyword evidence="13" id="KW-0694">RNA-binding</keyword>
<dbReference type="SMART" id="SM00316">
    <property type="entry name" value="S1"/>
    <property type="match status" value="1"/>
</dbReference>
<evidence type="ECO:0000256" key="6">
    <source>
        <dbReference type="ARBA" id="ARBA00022552"/>
    </source>
</evidence>
<dbReference type="InterPro" id="IPR012340">
    <property type="entry name" value="NA-bd_OB-fold"/>
</dbReference>
<dbReference type="Gene3D" id="2.40.50.140">
    <property type="entry name" value="Nucleic acid-binding proteins"/>
    <property type="match status" value="1"/>
</dbReference>
<dbReference type="Pfam" id="PF04760">
    <property type="entry name" value="IF2_N"/>
    <property type="match status" value="1"/>
</dbReference>
<evidence type="ECO:0000256" key="8">
    <source>
        <dbReference type="ARBA" id="ARBA00022694"/>
    </source>
</evidence>
<feature type="domain" description="S1 motif" evidence="18">
    <location>
        <begin position="329"/>
        <end position="406"/>
    </location>
</feature>
<evidence type="ECO:0000256" key="11">
    <source>
        <dbReference type="ARBA" id="ARBA00022833"/>
    </source>
</evidence>
<comment type="catalytic activity">
    <reaction evidence="14">
        <text>Endonucleolytic cleavage of single-stranded RNA in A- and U-rich regions.</text>
        <dbReference type="EC" id="3.1.26.12"/>
    </reaction>
</comment>
<comment type="cofactor">
    <cofactor evidence="1">
        <name>Mg(2+)</name>
        <dbReference type="ChEBI" id="CHEBI:18420"/>
    </cofactor>
</comment>
<accession>S2YZY7</accession>
<evidence type="ECO:0000256" key="16">
    <source>
        <dbReference type="ARBA" id="ARBA00072999"/>
    </source>
</evidence>
<comment type="subcellular location">
    <subcellularLocation>
        <location evidence="3">Cytoplasm</location>
    </subcellularLocation>
</comment>
<evidence type="ECO:0000256" key="2">
    <source>
        <dbReference type="ARBA" id="ARBA00001947"/>
    </source>
</evidence>
<keyword evidence="11" id="KW-0862">Zinc</keyword>
<keyword evidence="5" id="KW-0963">Cytoplasm</keyword>
<feature type="compositionally biased region" description="Basic and acidic residues" evidence="17">
    <location>
        <begin position="226"/>
        <end position="236"/>
    </location>
</feature>
<feature type="compositionally biased region" description="Basic and acidic residues" evidence="17">
    <location>
        <begin position="745"/>
        <end position="774"/>
    </location>
</feature>
<keyword evidence="10" id="KW-0378">Hydrolase</keyword>
<dbReference type="GO" id="GO:0046872">
    <property type="term" value="F:metal ion binding"/>
    <property type="evidence" value="ECO:0007669"/>
    <property type="project" value="UniProtKB-KW"/>
</dbReference>
<feature type="compositionally biased region" description="Basic and acidic residues" evidence="17">
    <location>
        <begin position="107"/>
        <end position="143"/>
    </location>
</feature>
<evidence type="ECO:0000256" key="3">
    <source>
        <dbReference type="ARBA" id="ARBA00004496"/>
    </source>
</evidence>
<feature type="compositionally biased region" description="Basic residues" evidence="17">
    <location>
        <begin position="930"/>
        <end position="946"/>
    </location>
</feature>
<reference evidence="19 20" key="1">
    <citation type="submission" date="2013-05" db="EMBL/GenBank/DDBJ databases">
        <title>The Genome Sequence of Corynebacterium pyruviciproducens 1773O (ATCC BAA-1742).</title>
        <authorList>
            <consortium name="The Broad Institute Genomics Platform"/>
            <person name="Earl A."/>
            <person name="Ward D."/>
            <person name="Feldgarden M."/>
            <person name="Gevers D."/>
            <person name="Tong J."/>
            <person name="Walker B."/>
            <person name="Young S."/>
            <person name="Zeng Q."/>
            <person name="Gargeya S."/>
            <person name="Fitzgerald M."/>
            <person name="Haas B."/>
            <person name="Abouelleil A."/>
            <person name="Allen A.W."/>
            <person name="Alvarado L."/>
            <person name="Arachchi H.M."/>
            <person name="Berlin A.M."/>
            <person name="Chapman S.B."/>
            <person name="Gainer-Dewar J."/>
            <person name="Goldberg J."/>
            <person name="Griggs A."/>
            <person name="Gujja S."/>
            <person name="Hansen M."/>
            <person name="Howarth C."/>
            <person name="Imamovic A."/>
            <person name="Ireland A."/>
            <person name="Larimer J."/>
            <person name="McCowan C."/>
            <person name="Murphy C."/>
            <person name="Pearson M."/>
            <person name="Poon T.W."/>
            <person name="Priest M."/>
            <person name="Roberts A."/>
            <person name="Saif S."/>
            <person name="Shea T."/>
            <person name="Sisk P."/>
            <person name="Sykes S."/>
            <person name="Wortman J."/>
            <person name="Nusbaum C."/>
            <person name="Birren B."/>
        </authorList>
    </citation>
    <scope>NUCLEOTIDE SEQUENCE [LARGE SCALE GENOMIC DNA]</scope>
    <source>
        <strain evidence="19 20">ATCC BAA-1742</strain>
    </source>
</reference>
<evidence type="ECO:0000256" key="10">
    <source>
        <dbReference type="ARBA" id="ARBA00022801"/>
    </source>
</evidence>
<feature type="compositionally biased region" description="Basic residues" evidence="17">
    <location>
        <begin position="74"/>
        <end position="106"/>
    </location>
</feature>
<dbReference type="GO" id="GO:0003723">
    <property type="term" value="F:RNA binding"/>
    <property type="evidence" value="ECO:0007669"/>
    <property type="project" value="UniProtKB-KW"/>
</dbReference>
<dbReference type="PROSITE" id="PS50126">
    <property type="entry name" value="S1"/>
    <property type="match status" value="1"/>
</dbReference>
<evidence type="ECO:0000256" key="17">
    <source>
        <dbReference type="SAM" id="MobiDB-lite"/>
    </source>
</evidence>
<evidence type="ECO:0000313" key="20">
    <source>
        <dbReference type="Proteomes" id="UP000014408"/>
    </source>
</evidence>
<dbReference type="Proteomes" id="UP000014408">
    <property type="component" value="Unassembled WGS sequence"/>
</dbReference>
<dbReference type="InterPro" id="IPR006847">
    <property type="entry name" value="IF2_N"/>
</dbReference>
<organism evidence="19 20">
    <name type="scientific">Corynebacterium pyruviciproducens ATCC BAA-1742</name>
    <dbReference type="NCBI Taxonomy" id="1125779"/>
    <lineage>
        <taxon>Bacteria</taxon>
        <taxon>Bacillati</taxon>
        <taxon>Actinomycetota</taxon>
        <taxon>Actinomycetes</taxon>
        <taxon>Mycobacteriales</taxon>
        <taxon>Corynebacteriaceae</taxon>
        <taxon>Corynebacterium</taxon>
    </lineage>
</organism>
<feature type="compositionally biased region" description="Basic and acidic residues" evidence="17">
    <location>
        <begin position="844"/>
        <end position="867"/>
    </location>
</feature>
<gene>
    <name evidence="19" type="ORF">HMPREF1219_01143</name>
</gene>
<evidence type="ECO:0000256" key="5">
    <source>
        <dbReference type="ARBA" id="ARBA00022490"/>
    </source>
</evidence>
<dbReference type="STRING" id="1125779.HMPREF1219_01143"/>
<dbReference type="PANTHER" id="PTHR30001">
    <property type="entry name" value="RIBONUCLEASE"/>
    <property type="match status" value="1"/>
</dbReference>
<dbReference type="GO" id="GO:0008995">
    <property type="term" value="F:ribonuclease E activity"/>
    <property type="evidence" value="ECO:0007669"/>
    <property type="project" value="UniProtKB-EC"/>
</dbReference>
<evidence type="ECO:0000256" key="14">
    <source>
        <dbReference type="ARBA" id="ARBA00050524"/>
    </source>
</evidence>
<dbReference type="InterPro" id="IPR004659">
    <property type="entry name" value="RNase_E/G"/>
</dbReference>
<dbReference type="GO" id="GO:0006364">
    <property type="term" value="P:rRNA processing"/>
    <property type="evidence" value="ECO:0007669"/>
    <property type="project" value="UniProtKB-KW"/>
</dbReference>
<evidence type="ECO:0000256" key="7">
    <source>
        <dbReference type="ARBA" id="ARBA00022664"/>
    </source>
</evidence>
<keyword evidence="6" id="KW-0698">rRNA processing</keyword>
<dbReference type="PANTHER" id="PTHR30001:SF0">
    <property type="entry name" value="RIBONUCLEASE G"/>
    <property type="match status" value="1"/>
</dbReference>